<keyword evidence="5" id="KW-1185">Reference proteome</keyword>
<dbReference type="InterPro" id="IPR037284">
    <property type="entry name" value="SUF_FeS_clus_asmbl_SufBD_sf"/>
</dbReference>
<dbReference type="Pfam" id="PF01458">
    <property type="entry name" value="SUFBD_core"/>
    <property type="match status" value="1"/>
</dbReference>
<dbReference type="RefSeq" id="WP_307478610.1">
    <property type="nucleotide sequence ID" value="NZ_JAUSUB010000032.1"/>
</dbReference>
<reference evidence="4 5" key="1">
    <citation type="submission" date="2023-07" db="EMBL/GenBank/DDBJ databases">
        <title>Genomic Encyclopedia of Type Strains, Phase IV (KMG-IV): sequencing the most valuable type-strain genomes for metagenomic binning, comparative biology and taxonomic classification.</title>
        <authorList>
            <person name="Goeker M."/>
        </authorList>
    </citation>
    <scope>NUCLEOTIDE SEQUENCE [LARGE SCALE GENOMIC DNA]</scope>
    <source>
        <strain evidence="4 5">DSM 23494</strain>
    </source>
</reference>
<gene>
    <name evidence="4" type="ORF">J2S17_004931</name>
</gene>
<dbReference type="PANTHER" id="PTHR30508">
    <property type="entry name" value="FES CLUSTER ASSEMBLY PROTEIN SUF"/>
    <property type="match status" value="1"/>
</dbReference>
<dbReference type="NCBIfam" id="TIGR01981">
    <property type="entry name" value="sufD"/>
    <property type="match status" value="1"/>
</dbReference>
<dbReference type="InterPro" id="IPR055346">
    <property type="entry name" value="Fe-S_cluster_assembly_SufBD"/>
</dbReference>
<dbReference type="InterPro" id="IPR011542">
    <property type="entry name" value="SUF_FeS_clus_asmbl_SufD"/>
</dbReference>
<dbReference type="Pfam" id="PF19295">
    <property type="entry name" value="SufBD_N"/>
    <property type="match status" value="1"/>
</dbReference>
<dbReference type="Proteomes" id="UP001238088">
    <property type="component" value="Unassembled WGS sequence"/>
</dbReference>
<dbReference type="SUPFAM" id="SSF101960">
    <property type="entry name" value="Stabilizer of iron transporter SufD"/>
    <property type="match status" value="1"/>
</dbReference>
<feature type="domain" description="SUF system FeS cluster assembly SufBD N-terminal" evidence="3">
    <location>
        <begin position="84"/>
        <end position="173"/>
    </location>
</feature>
<evidence type="ECO:0000313" key="5">
    <source>
        <dbReference type="Proteomes" id="UP001238088"/>
    </source>
</evidence>
<evidence type="ECO:0000313" key="4">
    <source>
        <dbReference type="EMBL" id="MDQ0273037.1"/>
    </source>
</evidence>
<comment type="caution">
    <text evidence="4">The sequence shown here is derived from an EMBL/GenBank/DDBJ whole genome shotgun (WGS) entry which is preliminary data.</text>
</comment>
<dbReference type="InterPro" id="IPR000825">
    <property type="entry name" value="SUF_FeS_clus_asmbl_SufBD_core"/>
</dbReference>
<organism evidence="4 5">
    <name type="scientific">Cytobacillus purgationiresistens</name>
    <dbReference type="NCBI Taxonomy" id="863449"/>
    <lineage>
        <taxon>Bacteria</taxon>
        <taxon>Bacillati</taxon>
        <taxon>Bacillota</taxon>
        <taxon>Bacilli</taxon>
        <taxon>Bacillales</taxon>
        <taxon>Bacillaceae</taxon>
        <taxon>Cytobacillus</taxon>
    </lineage>
</organism>
<sequence length="436" mass="48097">MSTETKLPFDKEYVNSFSKEMGEPAWMTELRVNALDQAESLPMPRPDKTNITKWNFTKFEKHIVASDDYASLNDLPEDVRNLVNLESADQNLYIQRNNRPAYISLSKEVMDKGGVFTDIFTAARDHGELLQKYYMKDGVKVDENKLTALHAALVNGGVFLYVPKNVEITEPIQAVFIHDDKETNLFNHVLVVAEDNSAVTYVENYVSTVDEAEGIFNIVTEVIANANAKVVYGAVDTLAIGTTVYVNRRGVAGRDARIEWALGLMNDGNTVSDNLTNLVGDGSYGDIKTVVVGRGKQTQNFTTTVVHFGKNSEGYILKHGVMKEAATSIFNGIGKIEHGASKSNAEQESRVLMLSEKARGDANPILLIDEDDVTAGHAASVGRVDPLQLYYLMSRGVSQQEAERLVIHGFLAPVVNALPIEGVKKQLTAVIERKVR</sequence>
<dbReference type="PANTHER" id="PTHR30508:SF1">
    <property type="entry name" value="UPF0051 PROTEIN ABCI8, CHLOROPLASTIC-RELATED"/>
    <property type="match status" value="1"/>
</dbReference>
<evidence type="ECO:0000259" key="2">
    <source>
        <dbReference type="Pfam" id="PF01458"/>
    </source>
</evidence>
<evidence type="ECO:0000256" key="1">
    <source>
        <dbReference type="ARBA" id="ARBA00043967"/>
    </source>
</evidence>
<protein>
    <submittedName>
        <fullName evidence="4">Fe-S cluster assembly protein SufD</fullName>
    </submittedName>
</protein>
<proteinExistence type="inferred from homology"/>
<feature type="domain" description="SUF system FeS cluster assembly SufBD core" evidence="2">
    <location>
        <begin position="177"/>
        <end position="410"/>
    </location>
</feature>
<name>A0ABU0AQI1_9BACI</name>
<comment type="similarity">
    <text evidence="1">Belongs to the iron-sulfur cluster assembly SufBD family.</text>
</comment>
<evidence type="ECO:0000259" key="3">
    <source>
        <dbReference type="Pfam" id="PF19295"/>
    </source>
</evidence>
<accession>A0ABU0AQI1</accession>
<dbReference type="InterPro" id="IPR045595">
    <property type="entry name" value="SufBD_N"/>
</dbReference>
<dbReference type="EMBL" id="JAUSUB010000032">
    <property type="protein sequence ID" value="MDQ0273037.1"/>
    <property type="molecule type" value="Genomic_DNA"/>
</dbReference>